<evidence type="ECO:0000313" key="3">
    <source>
        <dbReference type="Proteomes" id="UP001370490"/>
    </source>
</evidence>
<dbReference type="AlphaFoldDB" id="A0AAN8V850"/>
<feature type="region of interest" description="Disordered" evidence="1">
    <location>
        <begin position="88"/>
        <end position="142"/>
    </location>
</feature>
<dbReference type="GO" id="GO:0035514">
    <property type="term" value="F:DNA demethylase activity"/>
    <property type="evidence" value="ECO:0007669"/>
    <property type="project" value="InterPro"/>
</dbReference>
<keyword evidence="3" id="KW-1185">Reference proteome</keyword>
<gene>
    <name evidence="2" type="ORF">RJ641_008378</name>
</gene>
<dbReference type="EMBL" id="JBAMMX010000015">
    <property type="protein sequence ID" value="KAK6926659.1"/>
    <property type="molecule type" value="Genomic_DNA"/>
</dbReference>
<feature type="compositionally biased region" description="Polar residues" evidence="1">
    <location>
        <begin position="127"/>
        <end position="136"/>
    </location>
</feature>
<dbReference type="PANTHER" id="PTHR46213:SF13">
    <property type="entry name" value="DEMETER-LIKE PROTEIN 2-RELATED"/>
    <property type="match status" value="1"/>
</dbReference>
<comment type="caution">
    <text evidence="2">The sequence shown here is derived from an EMBL/GenBank/DDBJ whole genome shotgun (WGS) entry which is preliminary data.</text>
</comment>
<sequence>MGIESYASVEQEISKEKEQRLEKERAVFCCRVDSFIDRMHLILGDRRFLPWKGSVLDSVVGVFLTRNVSDHLSSSAFMSLAARFPLRSTPKQDEEFPNSQESSTPKQDEELPNSQESSTPKQDEELPNSQESSGSNEGAVLLDISGIAENRETMVEAEFYEQLSYNQMQKELECSFCPSR</sequence>
<evidence type="ECO:0000256" key="1">
    <source>
        <dbReference type="SAM" id="MobiDB-lite"/>
    </source>
</evidence>
<name>A0AAN8V850_9MAGN</name>
<organism evidence="2 3">
    <name type="scientific">Dillenia turbinata</name>
    <dbReference type="NCBI Taxonomy" id="194707"/>
    <lineage>
        <taxon>Eukaryota</taxon>
        <taxon>Viridiplantae</taxon>
        <taxon>Streptophyta</taxon>
        <taxon>Embryophyta</taxon>
        <taxon>Tracheophyta</taxon>
        <taxon>Spermatophyta</taxon>
        <taxon>Magnoliopsida</taxon>
        <taxon>eudicotyledons</taxon>
        <taxon>Gunneridae</taxon>
        <taxon>Pentapetalae</taxon>
        <taxon>Dilleniales</taxon>
        <taxon>Dilleniaceae</taxon>
        <taxon>Dillenia</taxon>
    </lineage>
</organism>
<dbReference type="InterPro" id="IPR044811">
    <property type="entry name" value="DME/ROS1"/>
</dbReference>
<dbReference type="PANTHER" id="PTHR46213">
    <property type="entry name" value="TRANSCRIPTIONAL ACTIVATOR DEMETER"/>
    <property type="match status" value="1"/>
</dbReference>
<dbReference type="Proteomes" id="UP001370490">
    <property type="component" value="Unassembled WGS sequence"/>
</dbReference>
<accession>A0AAN8V850</accession>
<reference evidence="2 3" key="1">
    <citation type="submission" date="2023-12" db="EMBL/GenBank/DDBJ databases">
        <title>A high-quality genome assembly for Dillenia turbinata (Dilleniales).</title>
        <authorList>
            <person name="Chanderbali A."/>
        </authorList>
    </citation>
    <scope>NUCLEOTIDE SEQUENCE [LARGE SCALE GENOMIC DNA]</scope>
    <source>
        <strain evidence="2">LSX21</strain>
        <tissue evidence="2">Leaf</tissue>
    </source>
</reference>
<evidence type="ECO:0000313" key="2">
    <source>
        <dbReference type="EMBL" id="KAK6926659.1"/>
    </source>
</evidence>
<protein>
    <submittedName>
        <fullName evidence="2">Uncharacterized protein</fullName>
    </submittedName>
</protein>
<dbReference type="GO" id="GO:0141166">
    <property type="term" value="P:chromosomal 5-methylcytosine DNA demethylation pathway"/>
    <property type="evidence" value="ECO:0007669"/>
    <property type="project" value="InterPro"/>
</dbReference>
<dbReference type="GO" id="GO:0019104">
    <property type="term" value="F:DNA N-glycosylase activity"/>
    <property type="evidence" value="ECO:0007669"/>
    <property type="project" value="InterPro"/>
</dbReference>
<proteinExistence type="predicted"/>